<protein>
    <submittedName>
        <fullName evidence="3">LACTB</fullName>
    </submittedName>
</protein>
<dbReference type="OrthoDB" id="5946976at2759"/>
<accession>A0A8S3RW12</accession>
<evidence type="ECO:0000313" key="3">
    <source>
        <dbReference type="EMBL" id="CAG2210964.1"/>
    </source>
</evidence>
<dbReference type="InterPro" id="IPR001466">
    <property type="entry name" value="Beta-lactam-related"/>
</dbReference>
<name>A0A8S3RW12_MYTED</name>
<keyword evidence="4" id="KW-1185">Reference proteome</keyword>
<dbReference type="InterPro" id="IPR052794">
    <property type="entry name" value="Mito_Ser_Protease_LACTB"/>
</dbReference>
<dbReference type="AlphaFoldDB" id="A0A8S3RW12"/>
<feature type="domain" description="Beta-lactamase-related" evidence="2">
    <location>
        <begin position="131"/>
        <end position="232"/>
    </location>
</feature>
<evidence type="ECO:0000313" key="4">
    <source>
        <dbReference type="Proteomes" id="UP000683360"/>
    </source>
</evidence>
<dbReference type="GO" id="GO:0006508">
    <property type="term" value="P:proteolysis"/>
    <property type="evidence" value="ECO:0007669"/>
    <property type="project" value="TreeGrafter"/>
</dbReference>
<dbReference type="PANTHER" id="PTHR46520">
    <property type="entry name" value="SERINE BETA-LACTAMASE-LIKE PROTEIN LACTB, MITOCHONDRIAL"/>
    <property type="match status" value="1"/>
</dbReference>
<comment type="caution">
    <text evidence="3">The sequence shown here is derived from an EMBL/GenBank/DDBJ whole genome shotgun (WGS) entry which is preliminary data.</text>
</comment>
<feature type="region of interest" description="Disordered" evidence="1">
    <location>
        <begin position="243"/>
        <end position="277"/>
    </location>
</feature>
<dbReference type="Pfam" id="PF00144">
    <property type="entry name" value="Beta-lactamase"/>
    <property type="match status" value="2"/>
</dbReference>
<evidence type="ECO:0000259" key="2">
    <source>
        <dbReference type="Pfam" id="PF00144"/>
    </source>
</evidence>
<dbReference type="GO" id="GO:0019216">
    <property type="term" value="P:regulation of lipid metabolic process"/>
    <property type="evidence" value="ECO:0007669"/>
    <property type="project" value="TreeGrafter"/>
</dbReference>
<dbReference type="PANTHER" id="PTHR46520:SF1">
    <property type="entry name" value="SERINE BETA-LACTAMASE-LIKE PROTEIN LACTB, MITOCHONDRIAL"/>
    <property type="match status" value="1"/>
</dbReference>
<dbReference type="Gene3D" id="3.40.710.10">
    <property type="entry name" value="DD-peptidase/beta-lactamase superfamily"/>
    <property type="match status" value="1"/>
</dbReference>
<organism evidence="3 4">
    <name type="scientific">Mytilus edulis</name>
    <name type="common">Blue mussel</name>
    <dbReference type="NCBI Taxonomy" id="6550"/>
    <lineage>
        <taxon>Eukaryota</taxon>
        <taxon>Metazoa</taxon>
        <taxon>Spiralia</taxon>
        <taxon>Lophotrochozoa</taxon>
        <taxon>Mollusca</taxon>
        <taxon>Bivalvia</taxon>
        <taxon>Autobranchia</taxon>
        <taxon>Pteriomorphia</taxon>
        <taxon>Mytilida</taxon>
        <taxon>Mytiloidea</taxon>
        <taxon>Mytilidae</taxon>
        <taxon>Mytilinae</taxon>
        <taxon>Mytilus</taxon>
    </lineage>
</organism>
<feature type="domain" description="Beta-lactamase-related" evidence="2">
    <location>
        <begin position="293"/>
        <end position="553"/>
    </location>
</feature>
<dbReference type="InterPro" id="IPR012338">
    <property type="entry name" value="Beta-lactam/transpept-like"/>
</dbReference>
<gene>
    <name evidence="3" type="ORF">MEDL_25013</name>
</gene>
<dbReference type="GO" id="GO:0008233">
    <property type="term" value="F:peptidase activity"/>
    <property type="evidence" value="ECO:0007669"/>
    <property type="project" value="TreeGrafter"/>
</dbReference>
<dbReference type="SUPFAM" id="SSF56601">
    <property type="entry name" value="beta-lactamase/transpeptidase-like"/>
    <property type="match status" value="1"/>
</dbReference>
<proteinExistence type="predicted"/>
<dbReference type="GO" id="GO:0005739">
    <property type="term" value="C:mitochondrion"/>
    <property type="evidence" value="ECO:0007669"/>
    <property type="project" value="TreeGrafter"/>
</dbReference>
<reference evidence="3" key="1">
    <citation type="submission" date="2021-03" db="EMBL/GenBank/DDBJ databases">
        <authorList>
            <person name="Bekaert M."/>
        </authorList>
    </citation>
    <scope>NUCLEOTIDE SEQUENCE</scope>
</reference>
<evidence type="ECO:0000256" key="1">
    <source>
        <dbReference type="SAM" id="MobiDB-lite"/>
    </source>
</evidence>
<dbReference type="EMBL" id="CAJPWZ010001248">
    <property type="protein sequence ID" value="CAG2210964.1"/>
    <property type="molecule type" value="Genomic_DNA"/>
</dbReference>
<sequence>MSFRNMWHVKGACLMSTVSKPFIMKQISNLHVCTFNNSKKILQRRLIQRKNYQDYRHTERFSTYGQYFNKKESWSKVLKVITCIGVSALALAKSKQVFSVGKCEETDKVQEEKSRDLNNSMAMFEAINKARDLIQRIKDETGSPGIVVGVSVNGKDVWKEGLGYSNVENRSPCTADTIFRIASISKSITMGMVAKLWENGALDLDKPVQHYLPQYPVKYFDGQKVDITTRQLNDDIEKLEKSSNTKTKDVIEKAEKKDKKKEEESKDGKKNKNEEKKSEFENKEYYIQKAYKSITESLTLFQDDPLVHKPGSKFLYTSHGWTLVSAVMEKAANKPFDTLMKEYFNTLGLQHTYLEENDPLIYNRGSHYVKNKNGRLVNAPYVNNSYKWAGGGFISDVTDLLKFGNIMLYSYQYDADISITGNISKGDNQTKEDNSRSKNKLETVNSVVDKGNNSDRKLLPGYLKRKTMDMIFSPVDKTECSWDKDGFYGMGWAVVPEKYENGYCKQQRHYVSHTGGAIGASSVLLILPSQNYGKQEETSSEEKYGKQPDPPQGIVVTIITNMGSVGLNRVALEIAKSFESVESNI</sequence>
<dbReference type="Proteomes" id="UP000683360">
    <property type="component" value="Unassembled WGS sequence"/>
</dbReference>